<dbReference type="OrthoDB" id="19653at2759"/>
<keyword evidence="2" id="KW-0719">Serine esterase</keyword>
<feature type="domain" description="Carboxylesterase type B" evidence="7">
    <location>
        <begin position="345"/>
        <end position="432"/>
    </location>
</feature>
<dbReference type="GO" id="GO:0052689">
    <property type="term" value="F:carboxylic ester hydrolase activity"/>
    <property type="evidence" value="ECO:0007669"/>
    <property type="project" value="UniProtKB-KW"/>
</dbReference>
<reference evidence="8 9" key="2">
    <citation type="submission" date="2019-01" db="EMBL/GenBank/DDBJ databases">
        <title>The decoding of complex shrimp genome reveals the adaptation for benthos swimmer, frequently molting mechanism and breeding impact on genome.</title>
        <authorList>
            <person name="Sun Y."/>
            <person name="Gao Y."/>
            <person name="Yu Y."/>
        </authorList>
    </citation>
    <scope>NUCLEOTIDE SEQUENCE [LARGE SCALE GENOMIC DNA]</scope>
    <source>
        <tissue evidence="8">Muscle</tissue>
    </source>
</reference>
<organism evidence="8 9">
    <name type="scientific">Penaeus vannamei</name>
    <name type="common">Whiteleg shrimp</name>
    <name type="synonym">Litopenaeus vannamei</name>
    <dbReference type="NCBI Taxonomy" id="6689"/>
    <lineage>
        <taxon>Eukaryota</taxon>
        <taxon>Metazoa</taxon>
        <taxon>Ecdysozoa</taxon>
        <taxon>Arthropoda</taxon>
        <taxon>Crustacea</taxon>
        <taxon>Multicrustacea</taxon>
        <taxon>Malacostraca</taxon>
        <taxon>Eumalacostraca</taxon>
        <taxon>Eucarida</taxon>
        <taxon>Decapoda</taxon>
        <taxon>Dendrobranchiata</taxon>
        <taxon>Penaeoidea</taxon>
        <taxon>Penaeidae</taxon>
        <taxon>Penaeus</taxon>
    </lineage>
</organism>
<gene>
    <name evidence="8" type="ORF">C7M84_015549</name>
</gene>
<sequence length="438" mass="48863">MLQDPVASESWEGVRAGSEQPPPCLQVSLMLPLMGIRVSLDQLTGSEDCLYLNVFTPAGREPEERLPVMVWIHGGGYFSGAAVEYQPQVLMNHDVVLVVVQYRLGILGFLSTEDQVMPGNYGMKDQVMALRWVQENIHTFGGDKDRVTIFGESAGGASTHLHMMSPKSTGLFKRAIMQSGSAVAPWALSKRHLEAAQHAGETLGCLDTSKNDVLLRCLQAADAKQLVELSQDFFEWFLFPMRMGPRVDGDFLLDDPELLLREAKHARVDVISGVTANEGAFFINALEANENTQRSLQENFSVSGPISLNLDPEDPDPVASSTKMFEYYLGDIVIDVDHYEQLMEVGISHCDDLFYLFRGGPFLQQGRMELQDLAREDDLTLREVILSAWTNFAATGNPTPDNTLGFVWEAASEDDLRYLSLTPTPTMQNDQRKKWVFY</sequence>
<proteinExistence type="inferred from homology"/>
<keyword evidence="4" id="KW-0325">Glycoprotein</keyword>
<accession>A0A423SQH2</accession>
<evidence type="ECO:0000313" key="8">
    <source>
        <dbReference type="EMBL" id="ROT66414.1"/>
    </source>
</evidence>
<dbReference type="InterPro" id="IPR002018">
    <property type="entry name" value="CarbesteraseB"/>
</dbReference>
<dbReference type="InterPro" id="IPR029058">
    <property type="entry name" value="AB_hydrolase_fold"/>
</dbReference>
<dbReference type="Proteomes" id="UP000283509">
    <property type="component" value="Unassembled WGS sequence"/>
</dbReference>
<dbReference type="InterPro" id="IPR050309">
    <property type="entry name" value="Type-B_Carboxylest/Lipase"/>
</dbReference>
<dbReference type="InterPro" id="IPR019819">
    <property type="entry name" value="Carboxylesterase_B_CS"/>
</dbReference>
<evidence type="ECO:0000313" key="9">
    <source>
        <dbReference type="Proteomes" id="UP000283509"/>
    </source>
</evidence>
<dbReference type="Gene3D" id="3.40.50.1820">
    <property type="entry name" value="alpha/beta hydrolase"/>
    <property type="match status" value="1"/>
</dbReference>
<dbReference type="EMBL" id="QCYY01002936">
    <property type="protein sequence ID" value="ROT66414.1"/>
    <property type="molecule type" value="Genomic_DNA"/>
</dbReference>
<feature type="region of interest" description="Disordered" evidence="6">
    <location>
        <begin position="1"/>
        <end position="20"/>
    </location>
</feature>
<dbReference type="Pfam" id="PF00135">
    <property type="entry name" value="COesterase"/>
    <property type="match status" value="2"/>
</dbReference>
<dbReference type="SUPFAM" id="SSF53474">
    <property type="entry name" value="alpha/beta-Hydrolases"/>
    <property type="match status" value="1"/>
</dbReference>
<evidence type="ECO:0000256" key="1">
    <source>
        <dbReference type="ARBA" id="ARBA00005964"/>
    </source>
</evidence>
<comment type="caution">
    <text evidence="8">The sequence shown here is derived from an EMBL/GenBank/DDBJ whole genome shotgun (WGS) entry which is preliminary data.</text>
</comment>
<dbReference type="PROSITE" id="PS00122">
    <property type="entry name" value="CARBOXYLESTERASE_B_1"/>
    <property type="match status" value="1"/>
</dbReference>
<keyword evidence="9" id="KW-1185">Reference proteome</keyword>
<dbReference type="PROSITE" id="PS00941">
    <property type="entry name" value="CARBOXYLESTERASE_B_2"/>
    <property type="match status" value="1"/>
</dbReference>
<evidence type="ECO:0000256" key="6">
    <source>
        <dbReference type="SAM" id="MobiDB-lite"/>
    </source>
</evidence>
<dbReference type="EC" id="3.1.1.-" evidence="5"/>
<protein>
    <recommendedName>
        <fullName evidence="5">Carboxylic ester hydrolase</fullName>
        <ecNumber evidence="5">3.1.1.-</ecNumber>
    </recommendedName>
</protein>
<evidence type="ECO:0000256" key="5">
    <source>
        <dbReference type="RuleBase" id="RU361235"/>
    </source>
</evidence>
<evidence type="ECO:0000256" key="2">
    <source>
        <dbReference type="ARBA" id="ARBA00022487"/>
    </source>
</evidence>
<comment type="similarity">
    <text evidence="1 5">Belongs to the type-B carboxylesterase/lipase family.</text>
</comment>
<name>A0A423SQH2_PENVA</name>
<dbReference type="PANTHER" id="PTHR11559">
    <property type="entry name" value="CARBOXYLESTERASE"/>
    <property type="match status" value="1"/>
</dbReference>
<dbReference type="InterPro" id="IPR019826">
    <property type="entry name" value="Carboxylesterase_B_AS"/>
</dbReference>
<keyword evidence="3 5" id="KW-0378">Hydrolase</keyword>
<feature type="domain" description="Carboxylesterase type B" evidence="7">
    <location>
        <begin position="3"/>
        <end position="329"/>
    </location>
</feature>
<reference evidence="8 9" key="1">
    <citation type="submission" date="2018-04" db="EMBL/GenBank/DDBJ databases">
        <authorList>
            <person name="Zhang X."/>
            <person name="Yuan J."/>
            <person name="Li F."/>
            <person name="Xiang J."/>
        </authorList>
    </citation>
    <scope>NUCLEOTIDE SEQUENCE [LARGE SCALE GENOMIC DNA]</scope>
    <source>
        <tissue evidence="8">Muscle</tissue>
    </source>
</reference>
<evidence type="ECO:0000259" key="7">
    <source>
        <dbReference type="Pfam" id="PF00135"/>
    </source>
</evidence>
<dbReference type="AlphaFoldDB" id="A0A423SQH2"/>
<evidence type="ECO:0000256" key="4">
    <source>
        <dbReference type="ARBA" id="ARBA00023180"/>
    </source>
</evidence>
<evidence type="ECO:0000256" key="3">
    <source>
        <dbReference type="ARBA" id="ARBA00022801"/>
    </source>
</evidence>